<dbReference type="SUPFAM" id="SSF52540">
    <property type="entry name" value="P-loop containing nucleoside triphosphate hydrolases"/>
    <property type="match status" value="1"/>
</dbReference>
<name>A0A1E8DYK3_9GAMM</name>
<dbReference type="Proteomes" id="UP000186931">
    <property type="component" value="Unassembled WGS sequence"/>
</dbReference>
<evidence type="ECO:0000313" key="2">
    <source>
        <dbReference type="EMBL" id="OFE42481.1"/>
    </source>
</evidence>
<evidence type="ECO:0000259" key="1">
    <source>
        <dbReference type="Pfam" id="PF13401"/>
    </source>
</evidence>
<dbReference type="STRING" id="202956.BJN41_14280"/>
<evidence type="ECO:0000313" key="3">
    <source>
        <dbReference type="Proteomes" id="UP000186931"/>
    </source>
</evidence>
<dbReference type="InterPro" id="IPR049945">
    <property type="entry name" value="AAA_22"/>
</dbReference>
<dbReference type="InterPro" id="IPR027417">
    <property type="entry name" value="P-loop_NTPase"/>
</dbReference>
<dbReference type="RefSeq" id="WP_070155759.1">
    <property type="nucleotide sequence ID" value="NZ_MKQS01000048.1"/>
</dbReference>
<reference evidence="2 3" key="1">
    <citation type="submission" date="2016-10" db="EMBL/GenBank/DDBJ databases">
        <title>Genome of airborne Acinetobacter sp. 5-2Ac02 in the hospital environment: Species near to Acinetobacter towneri.</title>
        <authorList>
            <person name="Barbosa B."/>
            <person name="Fernandez-Garcia L."/>
            <person name="Gato E."/>
            <person name="Leao R."/>
            <person name="Albano R."/>
            <person name="Fernandez B."/>
            <person name="Fernandez-Cuenca F."/>
            <person name="Marques E."/>
            <person name="Tomas M."/>
        </authorList>
    </citation>
    <scope>NUCLEOTIDE SEQUENCE [LARGE SCALE GENOMIC DNA]</scope>
    <source>
        <strain evidence="2 3">5-2Ac02</strain>
    </source>
</reference>
<comment type="caution">
    <text evidence="2">The sequence shown here is derived from an EMBL/GenBank/DDBJ whole genome shotgun (WGS) entry which is preliminary data.</text>
</comment>
<accession>A0A1E8DYK3</accession>
<dbReference type="AlphaFoldDB" id="A0A1E8DYK3"/>
<dbReference type="EMBL" id="MKQS01000048">
    <property type="protein sequence ID" value="OFE42481.1"/>
    <property type="molecule type" value="Genomic_DNA"/>
</dbReference>
<dbReference type="Pfam" id="PF13401">
    <property type="entry name" value="AAA_22"/>
    <property type="match status" value="1"/>
</dbReference>
<organism evidence="2 3">
    <name type="scientific">Acinetobacter towneri</name>
    <dbReference type="NCBI Taxonomy" id="202956"/>
    <lineage>
        <taxon>Bacteria</taxon>
        <taxon>Pseudomonadati</taxon>
        <taxon>Pseudomonadota</taxon>
        <taxon>Gammaproteobacteria</taxon>
        <taxon>Moraxellales</taxon>
        <taxon>Moraxellaceae</taxon>
        <taxon>Acinetobacter</taxon>
    </lineage>
</organism>
<proteinExistence type="predicted"/>
<feature type="domain" description="ORC1/DEAH AAA+ ATPase" evidence="1">
    <location>
        <begin position="41"/>
        <end position="172"/>
    </location>
</feature>
<dbReference type="GO" id="GO:0016887">
    <property type="term" value="F:ATP hydrolysis activity"/>
    <property type="evidence" value="ECO:0007669"/>
    <property type="project" value="InterPro"/>
</dbReference>
<dbReference type="Gene3D" id="3.40.50.300">
    <property type="entry name" value="P-loop containing nucleotide triphosphate hydrolases"/>
    <property type="match status" value="1"/>
</dbReference>
<sequence>MNQNINFNHPIFTQKYTIYTPPMDEMIAVIGDWIEQRLSGGYLYGPSRFGKTRTVRDYLIGELSQRFKHEIPLVLWSRKESLMSEGEFWNEILKSTNYEFYDIKKPKTKMIARNLVEERFKTIADFAYSNYVIILIDEAQEMTLKEWKWLLGLQNNLDLSGYKISVFSIATHNVNYKPNYLARTGNPHIAARFFTGDYRFKGIKTLQEIAFILRSYEEDSEWPVGSGTTYLEYFAPIGYKKGNRLINYAELIWDGFQKSYPQKAYKKNQFEIPMQHLALLIEKTLKDLANDGEDWGKLESLDYWLDLIKKTGFESHISMITEIPI</sequence>
<protein>
    <recommendedName>
        <fullName evidence="1">ORC1/DEAH AAA+ ATPase domain-containing protein</fullName>
    </recommendedName>
</protein>
<gene>
    <name evidence="2" type="ORF">BJN41_14280</name>
</gene>